<organism evidence="2 3">
    <name type="scientific">Filimonas zeae</name>
    <dbReference type="NCBI Taxonomy" id="1737353"/>
    <lineage>
        <taxon>Bacteria</taxon>
        <taxon>Pseudomonadati</taxon>
        <taxon>Bacteroidota</taxon>
        <taxon>Chitinophagia</taxon>
        <taxon>Chitinophagales</taxon>
        <taxon>Chitinophagaceae</taxon>
        <taxon>Filimonas</taxon>
    </lineage>
</organism>
<feature type="transmembrane region" description="Helical" evidence="1">
    <location>
        <begin position="265"/>
        <end position="287"/>
    </location>
</feature>
<evidence type="ECO:0000256" key="1">
    <source>
        <dbReference type="SAM" id="Phobius"/>
    </source>
</evidence>
<comment type="caution">
    <text evidence="2">The sequence shown here is derived from an EMBL/GenBank/DDBJ whole genome shotgun (WGS) entry which is preliminary data.</text>
</comment>
<gene>
    <name evidence="2" type="ORF">GCM10011379_29470</name>
</gene>
<keyword evidence="1" id="KW-0472">Membrane</keyword>
<dbReference type="RefSeq" id="WP_188953530.1">
    <property type="nucleotide sequence ID" value="NZ_BMIB01000003.1"/>
</dbReference>
<keyword evidence="1" id="KW-1133">Transmembrane helix</keyword>
<feature type="transmembrane region" description="Helical" evidence="1">
    <location>
        <begin position="224"/>
        <end position="244"/>
    </location>
</feature>
<accession>A0A917MWK4</accession>
<feature type="transmembrane region" description="Helical" evidence="1">
    <location>
        <begin position="195"/>
        <end position="212"/>
    </location>
</feature>
<feature type="transmembrane region" description="Helical" evidence="1">
    <location>
        <begin position="173"/>
        <end position="190"/>
    </location>
</feature>
<reference evidence="2" key="1">
    <citation type="journal article" date="2014" name="Int. J. Syst. Evol. Microbiol.">
        <title>Complete genome sequence of Corynebacterium casei LMG S-19264T (=DSM 44701T), isolated from a smear-ripened cheese.</title>
        <authorList>
            <consortium name="US DOE Joint Genome Institute (JGI-PGF)"/>
            <person name="Walter F."/>
            <person name="Albersmeier A."/>
            <person name="Kalinowski J."/>
            <person name="Ruckert C."/>
        </authorList>
    </citation>
    <scope>NUCLEOTIDE SEQUENCE</scope>
    <source>
        <strain evidence="2">CGMCC 1.15290</strain>
    </source>
</reference>
<feature type="transmembrane region" description="Helical" evidence="1">
    <location>
        <begin position="59"/>
        <end position="83"/>
    </location>
</feature>
<feature type="transmembrane region" description="Helical" evidence="1">
    <location>
        <begin position="331"/>
        <end position="361"/>
    </location>
</feature>
<reference evidence="2" key="2">
    <citation type="submission" date="2020-09" db="EMBL/GenBank/DDBJ databases">
        <authorList>
            <person name="Sun Q."/>
            <person name="Zhou Y."/>
        </authorList>
    </citation>
    <scope>NUCLEOTIDE SEQUENCE</scope>
    <source>
        <strain evidence="2">CGMCC 1.15290</strain>
    </source>
</reference>
<evidence type="ECO:0000313" key="2">
    <source>
        <dbReference type="EMBL" id="GGH70816.1"/>
    </source>
</evidence>
<name>A0A917MWK4_9BACT</name>
<feature type="transmembrane region" description="Helical" evidence="1">
    <location>
        <begin position="133"/>
        <end position="153"/>
    </location>
</feature>
<dbReference type="Proteomes" id="UP000627292">
    <property type="component" value="Unassembled WGS sequence"/>
</dbReference>
<dbReference type="AlphaFoldDB" id="A0A917MWK4"/>
<sequence length="377" mass="42495">MKQPLWLLIKSLVLPFYKENTGVFFFVFVIMFGVVNMVDGAGIFEYHYSLAKGMLAHRLFLLPVLAAWALYLRKGVAFITGALQRPAYSFLYILRSLPLRKQWWLWLGVVAALFFPVLVYMVWVVYVGAGQGLIINTVITLGAAVAMCVAAAGRLVYYLSHLYNNHVAGKVSWTHHITLSYPAILLLQVARTQKLLWAGIKIYSCGVLYLVARNNNAEVYDISFPFLFFNFGVLVNGMIIYRMRELEETELQFYRSLPVSLLRRWLDYAVLYAVLLLPELVTLAALTPLQLHVADACRIAGVAYSTVLLMHSLSFLRAFTPGEYLKVLAGLFGLQILLVIYSQWLGMSVLFMAAAGGIYYYGYYRYQPATGAGAHVV</sequence>
<feature type="transmembrane region" description="Helical" evidence="1">
    <location>
        <begin position="103"/>
        <end position="126"/>
    </location>
</feature>
<keyword evidence="1" id="KW-0812">Transmembrane</keyword>
<evidence type="ECO:0000313" key="3">
    <source>
        <dbReference type="Proteomes" id="UP000627292"/>
    </source>
</evidence>
<feature type="transmembrane region" description="Helical" evidence="1">
    <location>
        <begin position="299"/>
        <end position="319"/>
    </location>
</feature>
<feature type="transmembrane region" description="Helical" evidence="1">
    <location>
        <begin position="20"/>
        <end position="38"/>
    </location>
</feature>
<protein>
    <submittedName>
        <fullName evidence="2">Uncharacterized protein</fullName>
    </submittedName>
</protein>
<proteinExistence type="predicted"/>
<keyword evidence="3" id="KW-1185">Reference proteome</keyword>
<dbReference type="EMBL" id="BMIB01000003">
    <property type="protein sequence ID" value="GGH70816.1"/>
    <property type="molecule type" value="Genomic_DNA"/>
</dbReference>